<keyword evidence="3" id="KW-1185">Reference proteome</keyword>
<evidence type="ECO:0000313" key="3">
    <source>
        <dbReference type="Proteomes" id="UP000479710"/>
    </source>
</evidence>
<comment type="caution">
    <text evidence="2">The sequence shown here is derived from an EMBL/GenBank/DDBJ whole genome shotgun (WGS) entry which is preliminary data.</text>
</comment>
<reference evidence="2 3" key="1">
    <citation type="submission" date="2019-11" db="EMBL/GenBank/DDBJ databases">
        <title>Whole genome sequence of Oryza granulata.</title>
        <authorList>
            <person name="Li W."/>
        </authorList>
    </citation>
    <scope>NUCLEOTIDE SEQUENCE [LARGE SCALE GENOMIC DNA]</scope>
    <source>
        <strain evidence="3">cv. Menghai</strain>
        <tissue evidence="2">Leaf</tissue>
    </source>
</reference>
<accession>A0A6G1C0V4</accession>
<gene>
    <name evidence="2" type="ORF">E2562_029430</name>
</gene>
<feature type="compositionally biased region" description="Polar residues" evidence="1">
    <location>
        <begin position="38"/>
        <end position="51"/>
    </location>
</feature>
<protein>
    <submittedName>
        <fullName evidence="2">Uncharacterized protein</fullName>
    </submittedName>
</protein>
<name>A0A6G1C0V4_9ORYZ</name>
<dbReference type="EMBL" id="SPHZ02000011">
    <property type="protein sequence ID" value="KAF0893746.1"/>
    <property type="molecule type" value="Genomic_DNA"/>
</dbReference>
<evidence type="ECO:0000256" key="1">
    <source>
        <dbReference type="SAM" id="MobiDB-lite"/>
    </source>
</evidence>
<proteinExistence type="predicted"/>
<dbReference type="AlphaFoldDB" id="A0A6G1C0V4"/>
<feature type="region of interest" description="Disordered" evidence="1">
    <location>
        <begin position="1"/>
        <end position="62"/>
    </location>
</feature>
<dbReference type="Proteomes" id="UP000479710">
    <property type="component" value="Unassembled WGS sequence"/>
</dbReference>
<organism evidence="2 3">
    <name type="scientific">Oryza meyeriana var. granulata</name>
    <dbReference type="NCBI Taxonomy" id="110450"/>
    <lineage>
        <taxon>Eukaryota</taxon>
        <taxon>Viridiplantae</taxon>
        <taxon>Streptophyta</taxon>
        <taxon>Embryophyta</taxon>
        <taxon>Tracheophyta</taxon>
        <taxon>Spermatophyta</taxon>
        <taxon>Magnoliopsida</taxon>
        <taxon>Liliopsida</taxon>
        <taxon>Poales</taxon>
        <taxon>Poaceae</taxon>
        <taxon>BOP clade</taxon>
        <taxon>Oryzoideae</taxon>
        <taxon>Oryzeae</taxon>
        <taxon>Oryzinae</taxon>
        <taxon>Oryza</taxon>
        <taxon>Oryza meyeriana</taxon>
    </lineage>
</organism>
<sequence length="62" mass="6659">MTKTARANGPLSQPHIPVHRTVMSSPAPSSHGIRATRRTPTITSLGPTSVLSPHRLRSRHAS</sequence>
<evidence type="ECO:0000313" key="2">
    <source>
        <dbReference type="EMBL" id="KAF0893746.1"/>
    </source>
</evidence>